<reference evidence="2 3" key="1">
    <citation type="submission" date="2019-04" db="EMBL/GenBank/DDBJ databases">
        <title>An improved genome assembly and genetic linkage map for asparagus bean, Vigna unguiculata ssp. sesquipedialis.</title>
        <authorList>
            <person name="Xia Q."/>
            <person name="Zhang R."/>
            <person name="Dong Y."/>
        </authorList>
    </citation>
    <scope>NUCLEOTIDE SEQUENCE [LARGE SCALE GENOMIC DNA]</scope>
    <source>
        <tissue evidence="2">Leaf</tissue>
    </source>
</reference>
<accession>A0A4D6NPX7</accession>
<sequence>MPTTAALEQPPRRCEEDAATPRRCSDSAATPRLCRRNERRNGTTMMVGQRRRRCNGVENLLDGVAAMHAARRAGAQWKSGPGVRNLEKKKCRMCVVVV</sequence>
<dbReference type="Proteomes" id="UP000501690">
    <property type="component" value="Linkage Group LG11"/>
</dbReference>
<name>A0A4D6NPX7_VIGUN</name>
<dbReference type="AlphaFoldDB" id="A0A4D6NPX7"/>
<protein>
    <submittedName>
        <fullName evidence="2">Uncharacterized protein</fullName>
    </submittedName>
</protein>
<keyword evidence="3" id="KW-1185">Reference proteome</keyword>
<gene>
    <name evidence="2" type="ORF">DEO72_LG11g865</name>
</gene>
<feature type="compositionally biased region" description="Basic and acidic residues" evidence="1">
    <location>
        <begin position="10"/>
        <end position="25"/>
    </location>
</feature>
<evidence type="ECO:0000256" key="1">
    <source>
        <dbReference type="SAM" id="MobiDB-lite"/>
    </source>
</evidence>
<dbReference type="EMBL" id="CP039355">
    <property type="protein sequence ID" value="QCE13867.1"/>
    <property type="molecule type" value="Genomic_DNA"/>
</dbReference>
<evidence type="ECO:0000313" key="3">
    <source>
        <dbReference type="Proteomes" id="UP000501690"/>
    </source>
</evidence>
<feature type="region of interest" description="Disordered" evidence="1">
    <location>
        <begin position="1"/>
        <end position="49"/>
    </location>
</feature>
<organism evidence="2 3">
    <name type="scientific">Vigna unguiculata</name>
    <name type="common">Cowpea</name>
    <dbReference type="NCBI Taxonomy" id="3917"/>
    <lineage>
        <taxon>Eukaryota</taxon>
        <taxon>Viridiplantae</taxon>
        <taxon>Streptophyta</taxon>
        <taxon>Embryophyta</taxon>
        <taxon>Tracheophyta</taxon>
        <taxon>Spermatophyta</taxon>
        <taxon>Magnoliopsida</taxon>
        <taxon>eudicotyledons</taxon>
        <taxon>Gunneridae</taxon>
        <taxon>Pentapetalae</taxon>
        <taxon>rosids</taxon>
        <taxon>fabids</taxon>
        <taxon>Fabales</taxon>
        <taxon>Fabaceae</taxon>
        <taxon>Papilionoideae</taxon>
        <taxon>50 kb inversion clade</taxon>
        <taxon>NPAAA clade</taxon>
        <taxon>indigoferoid/millettioid clade</taxon>
        <taxon>Phaseoleae</taxon>
        <taxon>Vigna</taxon>
    </lineage>
</organism>
<evidence type="ECO:0000313" key="2">
    <source>
        <dbReference type="EMBL" id="QCE13867.1"/>
    </source>
</evidence>
<proteinExistence type="predicted"/>